<dbReference type="GO" id="GO:0001401">
    <property type="term" value="C:SAM complex"/>
    <property type="evidence" value="ECO:0007669"/>
    <property type="project" value="InterPro"/>
</dbReference>
<dbReference type="InterPro" id="IPR019564">
    <property type="entry name" value="Sam37/metaxin_N"/>
</dbReference>
<evidence type="ECO:0000256" key="7">
    <source>
        <dbReference type="ARBA" id="ARBA00023136"/>
    </source>
</evidence>
<dbReference type="EMBL" id="GEEE01005215">
    <property type="protein sequence ID" value="JAP58010.1"/>
    <property type="molecule type" value="Transcribed_RNA"/>
</dbReference>
<feature type="compositionally biased region" description="Acidic residues" evidence="8">
    <location>
        <begin position="333"/>
        <end position="345"/>
    </location>
</feature>
<feature type="domain" description="Mitochondrial outer membrane transport complex Sam37/metaxin N-terminal" evidence="10">
    <location>
        <begin position="25"/>
        <end position="143"/>
    </location>
</feature>
<dbReference type="InterPro" id="IPR033468">
    <property type="entry name" value="Metaxin_GST"/>
</dbReference>
<dbReference type="AlphaFoldDB" id="A0A0X3Q3H4"/>
<dbReference type="SUPFAM" id="SSF47616">
    <property type="entry name" value="GST C-terminal domain-like"/>
    <property type="match status" value="1"/>
</dbReference>
<dbReference type="GO" id="GO:0007005">
    <property type="term" value="P:mitochondrion organization"/>
    <property type="evidence" value="ECO:0007669"/>
    <property type="project" value="TreeGrafter"/>
</dbReference>
<dbReference type="InterPro" id="IPR036282">
    <property type="entry name" value="Glutathione-S-Trfase_C_sf"/>
</dbReference>
<dbReference type="PANTHER" id="PTHR12289">
    <property type="entry name" value="METAXIN RELATED"/>
    <property type="match status" value="1"/>
</dbReference>
<evidence type="ECO:0000256" key="4">
    <source>
        <dbReference type="ARBA" id="ARBA00022787"/>
    </source>
</evidence>
<keyword evidence="7 9" id="KW-0472">Membrane</keyword>
<keyword evidence="6" id="KW-0496">Mitochondrion</keyword>
<evidence type="ECO:0000256" key="1">
    <source>
        <dbReference type="ARBA" id="ARBA00004294"/>
    </source>
</evidence>
<keyword evidence="4" id="KW-1000">Mitochondrion outer membrane</keyword>
<protein>
    <submittedName>
        <fullName evidence="12">Metaxin-1</fullName>
    </submittedName>
</protein>
<keyword evidence="9" id="KW-0812">Transmembrane</keyword>
<comment type="subcellular location">
    <subcellularLocation>
        <location evidence="1">Mitochondrion outer membrane</location>
    </subcellularLocation>
</comment>
<name>A0A0X3Q3H4_SCHSO</name>
<dbReference type="Pfam" id="PF10568">
    <property type="entry name" value="Tom37"/>
    <property type="match status" value="1"/>
</dbReference>
<feature type="region of interest" description="Disordered" evidence="8">
    <location>
        <begin position="322"/>
        <end position="345"/>
    </location>
</feature>
<sequence length="345" mass="39190">RAHTFTMDLSIWGGTDEIESYDSDCLVVLAYLRLGNCPINISNSACNSDTQTIPCLVHGSNKITSVPQILGYLRRENYGLEYNLLDGDSSMLESLVTSIERRITPAVRWFLWADPSVYQSYTSKYYGSFMSWFHGFYILRRWRGSIKRKAENSQITHCTKRQNRPSDVESSLYEGAIRCLTALSYILGSNEFFLANQPTAVDAYLFGRLWPLLNYDLQRNSSKDPPARLIAHIYQCENLFNHCQRIQRMCFPSARLTMRSAPNAQTTAEIETANQTLLSSSSAWLRSRPLRDGFFFGAFVLTVMAMFAVRVGIVRILTEDEDEKDVGAGGDHVEEEPEFLSLADD</sequence>
<feature type="domain" description="Metaxin glutathione S-transferase" evidence="11">
    <location>
        <begin position="176"/>
        <end position="246"/>
    </location>
</feature>
<feature type="transmembrane region" description="Helical" evidence="9">
    <location>
        <begin position="294"/>
        <end position="317"/>
    </location>
</feature>
<evidence type="ECO:0000256" key="5">
    <source>
        <dbReference type="ARBA" id="ARBA00022927"/>
    </source>
</evidence>
<proteinExistence type="inferred from homology"/>
<evidence type="ECO:0000313" key="12">
    <source>
        <dbReference type="EMBL" id="JAP58010.1"/>
    </source>
</evidence>
<feature type="non-terminal residue" evidence="12">
    <location>
        <position position="1"/>
    </location>
</feature>
<keyword evidence="3" id="KW-0813">Transport</keyword>
<keyword evidence="5" id="KW-0653">Protein transport</keyword>
<organism evidence="12">
    <name type="scientific">Schistocephalus solidus</name>
    <name type="common">Tapeworm</name>
    <dbReference type="NCBI Taxonomy" id="70667"/>
    <lineage>
        <taxon>Eukaryota</taxon>
        <taxon>Metazoa</taxon>
        <taxon>Spiralia</taxon>
        <taxon>Lophotrochozoa</taxon>
        <taxon>Platyhelminthes</taxon>
        <taxon>Cestoda</taxon>
        <taxon>Eucestoda</taxon>
        <taxon>Diphyllobothriidea</taxon>
        <taxon>Diphyllobothriidae</taxon>
        <taxon>Schistocephalus</taxon>
    </lineage>
</organism>
<dbReference type="PANTHER" id="PTHR12289:SF41">
    <property type="entry name" value="FAILED AXON CONNECTIONS-RELATED"/>
    <property type="match status" value="1"/>
</dbReference>
<evidence type="ECO:0000256" key="9">
    <source>
        <dbReference type="SAM" id="Phobius"/>
    </source>
</evidence>
<dbReference type="InterPro" id="IPR050931">
    <property type="entry name" value="Mito_Protein_Transport_Metaxin"/>
</dbReference>
<reference evidence="12" key="1">
    <citation type="submission" date="2016-01" db="EMBL/GenBank/DDBJ databases">
        <title>Reference transcriptome for the parasite Schistocephalus solidus: insights into the molecular evolution of parasitism.</title>
        <authorList>
            <person name="Hebert F.O."/>
            <person name="Grambauer S."/>
            <person name="Barber I."/>
            <person name="Landry C.R."/>
            <person name="Aubin-Horth N."/>
        </authorList>
    </citation>
    <scope>NUCLEOTIDE SEQUENCE</scope>
</reference>
<evidence type="ECO:0000256" key="8">
    <source>
        <dbReference type="SAM" id="MobiDB-lite"/>
    </source>
</evidence>
<dbReference type="Pfam" id="PF17171">
    <property type="entry name" value="GST_C_6"/>
    <property type="match status" value="1"/>
</dbReference>
<evidence type="ECO:0000256" key="2">
    <source>
        <dbReference type="ARBA" id="ARBA00009170"/>
    </source>
</evidence>
<gene>
    <name evidence="12" type="primary">MTX1</name>
    <name evidence="12" type="ORF">TR117908</name>
</gene>
<dbReference type="GO" id="GO:0015031">
    <property type="term" value="P:protein transport"/>
    <property type="evidence" value="ECO:0007669"/>
    <property type="project" value="UniProtKB-KW"/>
</dbReference>
<evidence type="ECO:0000256" key="6">
    <source>
        <dbReference type="ARBA" id="ARBA00023128"/>
    </source>
</evidence>
<evidence type="ECO:0000259" key="10">
    <source>
        <dbReference type="Pfam" id="PF10568"/>
    </source>
</evidence>
<evidence type="ECO:0000256" key="3">
    <source>
        <dbReference type="ARBA" id="ARBA00022448"/>
    </source>
</evidence>
<keyword evidence="9" id="KW-1133">Transmembrane helix</keyword>
<evidence type="ECO:0000259" key="11">
    <source>
        <dbReference type="Pfam" id="PF17171"/>
    </source>
</evidence>
<comment type="similarity">
    <text evidence="2">Belongs to the metaxin family.</text>
</comment>
<accession>A0A0X3Q3H4</accession>